<evidence type="ECO:0000313" key="2">
    <source>
        <dbReference type="Proteomes" id="UP000325081"/>
    </source>
</evidence>
<protein>
    <submittedName>
        <fullName evidence="1">Polyketide cyclase/dehydrase and lipid transportsuperfamily protein</fullName>
    </submittedName>
</protein>
<reference evidence="2" key="1">
    <citation type="journal article" date="2019" name="Curr. Biol.">
        <title>Genome Sequence of Striga asiatica Provides Insight into the Evolution of Plant Parasitism.</title>
        <authorList>
            <person name="Yoshida S."/>
            <person name="Kim S."/>
            <person name="Wafula E.K."/>
            <person name="Tanskanen J."/>
            <person name="Kim Y.M."/>
            <person name="Honaas L."/>
            <person name="Yang Z."/>
            <person name="Spallek T."/>
            <person name="Conn C.E."/>
            <person name="Ichihashi Y."/>
            <person name="Cheong K."/>
            <person name="Cui S."/>
            <person name="Der J.P."/>
            <person name="Gundlach H."/>
            <person name="Jiao Y."/>
            <person name="Hori C."/>
            <person name="Ishida J.K."/>
            <person name="Kasahara H."/>
            <person name="Kiba T."/>
            <person name="Kim M.S."/>
            <person name="Koo N."/>
            <person name="Laohavisit A."/>
            <person name="Lee Y.H."/>
            <person name="Lumba S."/>
            <person name="McCourt P."/>
            <person name="Mortimer J.C."/>
            <person name="Mutuku J.M."/>
            <person name="Nomura T."/>
            <person name="Sasaki-Sekimoto Y."/>
            <person name="Seto Y."/>
            <person name="Wang Y."/>
            <person name="Wakatake T."/>
            <person name="Sakakibara H."/>
            <person name="Demura T."/>
            <person name="Yamaguchi S."/>
            <person name="Yoneyama K."/>
            <person name="Manabe R.I."/>
            <person name="Nelson D.C."/>
            <person name="Schulman A.H."/>
            <person name="Timko M.P."/>
            <person name="dePamphilis C.W."/>
            <person name="Choi D."/>
            <person name="Shirasu K."/>
        </authorList>
    </citation>
    <scope>NUCLEOTIDE SEQUENCE [LARGE SCALE GENOMIC DNA]</scope>
    <source>
        <strain evidence="2">cv. UVA1</strain>
    </source>
</reference>
<dbReference type="GO" id="GO:0004864">
    <property type="term" value="F:protein phosphatase inhibitor activity"/>
    <property type="evidence" value="ECO:0007669"/>
    <property type="project" value="UniProtKB-ARBA"/>
</dbReference>
<name>A0A5A7NZ89_STRAF</name>
<keyword evidence="2" id="KW-1185">Reference proteome</keyword>
<evidence type="ECO:0000313" key="1">
    <source>
        <dbReference type="EMBL" id="GER25591.1"/>
    </source>
</evidence>
<dbReference type="AlphaFoldDB" id="A0A5A7NZ89"/>
<sequence>MGSNSEEVKWKGTAKAKLHGPTADEVWPLLEDFFSLHKWLPTIDTCQPVEGAGDRQIRYCASTDGGRVRWCHERLVEMDPKDRWLSYEVVDNNMGFKQYKSTVRVNEAEAEESGCTCTIEWSFSAYPVQGFTCQDLLAYLDIGLQGMAKNMEIALDLGPPNLPTI</sequence>
<dbReference type="PANTHER" id="PTHR33789:SF11">
    <property type="entry name" value="OS05G0202300 PROTEIN"/>
    <property type="match status" value="1"/>
</dbReference>
<accession>A0A5A7NZ89</accession>
<gene>
    <name evidence="1" type="ORF">STAS_01182</name>
</gene>
<dbReference type="Proteomes" id="UP000325081">
    <property type="component" value="Unassembled WGS sequence"/>
</dbReference>
<dbReference type="PANTHER" id="PTHR33789">
    <property type="entry name" value="LACHRYMATORY-FACTOR SYNTHASE"/>
    <property type="match status" value="1"/>
</dbReference>
<comment type="caution">
    <text evidence="1">The sequence shown here is derived from an EMBL/GenBank/DDBJ whole genome shotgun (WGS) entry which is preliminary data.</text>
</comment>
<dbReference type="OrthoDB" id="1592664at2759"/>
<dbReference type="InterPro" id="IPR019587">
    <property type="entry name" value="Polyketide_cyclase/dehydratase"/>
</dbReference>
<dbReference type="InterPro" id="IPR023393">
    <property type="entry name" value="START-like_dom_sf"/>
</dbReference>
<dbReference type="InterPro" id="IPR053249">
    <property type="entry name" value="LFS"/>
</dbReference>
<proteinExistence type="predicted"/>
<dbReference type="EMBL" id="BKCP01000336">
    <property type="protein sequence ID" value="GER25591.1"/>
    <property type="molecule type" value="Genomic_DNA"/>
</dbReference>
<dbReference type="CDD" id="cd07821">
    <property type="entry name" value="PYR_PYL_RCAR_like"/>
    <property type="match status" value="1"/>
</dbReference>
<dbReference type="Pfam" id="PF10604">
    <property type="entry name" value="Polyketide_cyc2"/>
    <property type="match status" value="1"/>
</dbReference>
<organism evidence="1 2">
    <name type="scientific">Striga asiatica</name>
    <name type="common">Asiatic witchweed</name>
    <name type="synonym">Buchnera asiatica</name>
    <dbReference type="NCBI Taxonomy" id="4170"/>
    <lineage>
        <taxon>Eukaryota</taxon>
        <taxon>Viridiplantae</taxon>
        <taxon>Streptophyta</taxon>
        <taxon>Embryophyta</taxon>
        <taxon>Tracheophyta</taxon>
        <taxon>Spermatophyta</taxon>
        <taxon>Magnoliopsida</taxon>
        <taxon>eudicotyledons</taxon>
        <taxon>Gunneridae</taxon>
        <taxon>Pentapetalae</taxon>
        <taxon>asterids</taxon>
        <taxon>lamiids</taxon>
        <taxon>Lamiales</taxon>
        <taxon>Orobanchaceae</taxon>
        <taxon>Buchnereae</taxon>
        <taxon>Striga</taxon>
    </lineage>
</organism>
<dbReference type="Gene3D" id="3.30.530.20">
    <property type="match status" value="1"/>
</dbReference>
<dbReference type="SUPFAM" id="SSF55961">
    <property type="entry name" value="Bet v1-like"/>
    <property type="match status" value="1"/>
</dbReference>